<dbReference type="Gene3D" id="2.40.170.20">
    <property type="entry name" value="TonB-dependent receptor, beta-barrel domain"/>
    <property type="match status" value="1"/>
</dbReference>
<keyword evidence="6 14" id="KW-0732">Signal</keyword>
<keyword evidence="5 12" id="KW-0812">Transmembrane</keyword>
<protein>
    <recommendedName>
        <fullName evidence="19">TonB-dependent receptor</fullName>
    </recommendedName>
</protein>
<keyword evidence="2 12" id="KW-0813">Transport</keyword>
<comment type="similarity">
    <text evidence="12 13">Belongs to the TonB-dependent receptor family.</text>
</comment>
<evidence type="ECO:0000256" key="2">
    <source>
        <dbReference type="ARBA" id="ARBA00022448"/>
    </source>
</evidence>
<keyword evidence="8" id="KW-0406">Ion transport</keyword>
<evidence type="ECO:0000256" key="7">
    <source>
        <dbReference type="ARBA" id="ARBA00023004"/>
    </source>
</evidence>
<feature type="domain" description="TonB-dependent receptor-like beta-barrel" evidence="15">
    <location>
        <begin position="310"/>
        <end position="822"/>
    </location>
</feature>
<dbReference type="SUPFAM" id="SSF56935">
    <property type="entry name" value="Porins"/>
    <property type="match status" value="1"/>
</dbReference>
<keyword evidence="18" id="KW-1185">Reference proteome</keyword>
<evidence type="ECO:0000256" key="8">
    <source>
        <dbReference type="ARBA" id="ARBA00023065"/>
    </source>
</evidence>
<dbReference type="EMBL" id="LLZS01000006">
    <property type="protein sequence ID" value="KUR71822.1"/>
    <property type="molecule type" value="Genomic_DNA"/>
</dbReference>
<evidence type="ECO:0000256" key="1">
    <source>
        <dbReference type="ARBA" id="ARBA00004571"/>
    </source>
</evidence>
<keyword evidence="11 12" id="KW-0998">Cell outer membrane</keyword>
<sequence length="875" mass="93908">MAALMLAGTSTTALANAAAAADAQKGDEADTNQDQREIIVTGVFGSRAVENAPISINVVSSQQLAQHAAVSAADLLKNVPGVFVNSSLGEIRNVVFSRGISANSLDGASGYYYVSLQEDGLPVELATANNFGPDYFLRPDLNLARVEGLRGGTAAITGPNAPGGIFNYISRTGRSNPGAEVQLKGGLQGDLANPYYRGDVYLGGKLNENGLYYSIGGFYRWDRGARDPGYAMNKGGQIHGNILYDYAGGSLLFTAKYLDDHNAWNEFTPAIGATQIAPGFTKTSSNLPPANAAHCFPGADGSKECWDPTKLVHARSAAFGLKWNHDLGDGWKFENNGRYTSSKTDWNTGALISASPMTDVVTSFINTNAFLPAGTINYYFKNSGKLATTNQVIPTPFGFSVQAVTQNNLPNQNLLANGIFTQVAFVQHYKSENFVDQATLTKDWGGHHLALGGYVALSKLRLHQGGGGIGFSTLTPNPEMLTATFTDTAGKVFQLTDPSGFQALGTVGGNDYHGTQKQYSVFFGDTWTVTPQLTLDAGGRWESINYDVSNQTFAAGFSPTGADGDALTLYDNNVPSVGPVYNTKRSYRMFNFSVSAAYEFSSNFNAYIRYTNGKKAPDFGGIVAINTPAQIATVFPKPQKIQQIELGLKYAQGGINLQVFPFYSKLSNVTTPQTFTYTAGAQAGQFYSPPPVAGEIETYGVEMALAARITPTLSSRINLTVQNPKSRNFGSWTQGPKRDGTDDTITLIAPGDADNNPKIILRGGLDWTPIKGITLFGEVNHLGKRAANQANAFYLPAYTTLDLGASWDVTDRFKLQFNMVNVTNTLGVMSWSRSDSLLASIDRQGLAKGAYDPKGLYPILGTQPRAAFLSANYKF</sequence>
<evidence type="ECO:0000256" key="13">
    <source>
        <dbReference type="RuleBase" id="RU003357"/>
    </source>
</evidence>
<keyword evidence="10 12" id="KW-0472">Membrane</keyword>
<evidence type="ECO:0008006" key="19">
    <source>
        <dbReference type="Google" id="ProtNLM"/>
    </source>
</evidence>
<dbReference type="AlphaFoldDB" id="A0A124JV17"/>
<dbReference type="Pfam" id="PF07715">
    <property type="entry name" value="Plug"/>
    <property type="match status" value="1"/>
</dbReference>
<evidence type="ECO:0000259" key="16">
    <source>
        <dbReference type="Pfam" id="PF07715"/>
    </source>
</evidence>
<name>A0A124JV17_9SPHN</name>
<dbReference type="InterPro" id="IPR036942">
    <property type="entry name" value="Beta-barrel_TonB_sf"/>
</dbReference>
<evidence type="ECO:0000256" key="6">
    <source>
        <dbReference type="ARBA" id="ARBA00022729"/>
    </source>
</evidence>
<dbReference type="Proteomes" id="UP000058012">
    <property type="component" value="Unassembled WGS sequence"/>
</dbReference>
<evidence type="ECO:0000256" key="3">
    <source>
        <dbReference type="ARBA" id="ARBA00022452"/>
    </source>
</evidence>
<dbReference type="Gene3D" id="2.170.130.10">
    <property type="entry name" value="TonB-dependent receptor, plug domain"/>
    <property type="match status" value="1"/>
</dbReference>
<dbReference type="InterPro" id="IPR000531">
    <property type="entry name" value="Beta-barrel_TonB"/>
</dbReference>
<dbReference type="PANTHER" id="PTHR32552">
    <property type="entry name" value="FERRICHROME IRON RECEPTOR-RELATED"/>
    <property type="match status" value="1"/>
</dbReference>
<evidence type="ECO:0000259" key="15">
    <source>
        <dbReference type="Pfam" id="PF00593"/>
    </source>
</evidence>
<evidence type="ECO:0000256" key="10">
    <source>
        <dbReference type="ARBA" id="ARBA00023136"/>
    </source>
</evidence>
<proteinExistence type="inferred from homology"/>
<dbReference type="Pfam" id="PF00593">
    <property type="entry name" value="TonB_dep_Rec_b-barrel"/>
    <property type="match status" value="1"/>
</dbReference>
<reference evidence="17 18" key="1">
    <citation type="submission" date="2015-10" db="EMBL/GenBank/DDBJ databases">
        <title>Draft genome sequence of Novosphingobium fuchskuhlense DSM 25065 isolated from a surface water sample of the southwest basin of Lake Grosse Fuchskuhle.</title>
        <authorList>
            <person name="Ruckert C."/>
            <person name="Winkler A."/>
            <person name="Glaeser J."/>
            <person name="Grossart H.-P."/>
            <person name="Kalinowski J."/>
            <person name="Glaeser S."/>
        </authorList>
    </citation>
    <scope>NUCLEOTIDE SEQUENCE [LARGE SCALE GENOMIC DNA]</scope>
    <source>
        <strain evidence="17 18">FNE08-7</strain>
    </source>
</reference>
<evidence type="ECO:0000256" key="11">
    <source>
        <dbReference type="ARBA" id="ARBA00023237"/>
    </source>
</evidence>
<keyword evidence="7" id="KW-0408">Iron</keyword>
<keyword evidence="3 12" id="KW-1134">Transmembrane beta strand</keyword>
<keyword evidence="9 13" id="KW-0798">TonB box</keyword>
<dbReference type="InterPro" id="IPR037066">
    <property type="entry name" value="Plug_dom_sf"/>
</dbReference>
<dbReference type="PROSITE" id="PS52016">
    <property type="entry name" value="TONB_DEPENDENT_REC_3"/>
    <property type="match status" value="1"/>
</dbReference>
<evidence type="ECO:0000256" key="14">
    <source>
        <dbReference type="SAM" id="SignalP"/>
    </source>
</evidence>
<dbReference type="InterPro" id="IPR039426">
    <property type="entry name" value="TonB-dep_rcpt-like"/>
</dbReference>
<feature type="chain" id="PRO_5013085330" description="TonB-dependent receptor" evidence="14">
    <location>
        <begin position="16"/>
        <end position="875"/>
    </location>
</feature>
<comment type="caution">
    <text evidence="17">The sequence shown here is derived from an EMBL/GenBank/DDBJ whole genome shotgun (WGS) entry which is preliminary data.</text>
</comment>
<feature type="domain" description="TonB-dependent receptor plug" evidence="16">
    <location>
        <begin position="50"/>
        <end position="165"/>
    </location>
</feature>
<evidence type="ECO:0000256" key="4">
    <source>
        <dbReference type="ARBA" id="ARBA00022496"/>
    </source>
</evidence>
<gene>
    <name evidence="17" type="ORF">AQZ52_09565</name>
</gene>
<evidence type="ECO:0000256" key="5">
    <source>
        <dbReference type="ARBA" id="ARBA00022692"/>
    </source>
</evidence>
<dbReference type="InterPro" id="IPR012910">
    <property type="entry name" value="Plug_dom"/>
</dbReference>
<evidence type="ECO:0000256" key="9">
    <source>
        <dbReference type="ARBA" id="ARBA00023077"/>
    </source>
</evidence>
<dbReference type="STRING" id="1117702.AQZ52_09565"/>
<dbReference type="PANTHER" id="PTHR32552:SF89">
    <property type="entry name" value="CATECHOLATE SIDEROPHORE RECEPTOR FIU"/>
    <property type="match status" value="1"/>
</dbReference>
<keyword evidence="4" id="KW-0410">Iron transport</keyword>
<evidence type="ECO:0000313" key="18">
    <source>
        <dbReference type="Proteomes" id="UP000058012"/>
    </source>
</evidence>
<organism evidence="17 18">
    <name type="scientific">Novosphingobium fuchskuhlense</name>
    <dbReference type="NCBI Taxonomy" id="1117702"/>
    <lineage>
        <taxon>Bacteria</taxon>
        <taxon>Pseudomonadati</taxon>
        <taxon>Pseudomonadota</taxon>
        <taxon>Alphaproteobacteria</taxon>
        <taxon>Sphingomonadales</taxon>
        <taxon>Sphingomonadaceae</taxon>
        <taxon>Novosphingobium</taxon>
    </lineage>
</organism>
<feature type="signal peptide" evidence="14">
    <location>
        <begin position="1"/>
        <end position="15"/>
    </location>
</feature>
<evidence type="ECO:0000313" key="17">
    <source>
        <dbReference type="EMBL" id="KUR71822.1"/>
    </source>
</evidence>
<evidence type="ECO:0000256" key="12">
    <source>
        <dbReference type="PROSITE-ProRule" id="PRU01360"/>
    </source>
</evidence>
<comment type="subcellular location">
    <subcellularLocation>
        <location evidence="1 12">Cell outer membrane</location>
        <topology evidence="1 12">Multi-pass membrane protein</topology>
    </subcellularLocation>
</comment>
<accession>A0A124JV17</accession>
<dbReference type="GO" id="GO:0009279">
    <property type="term" value="C:cell outer membrane"/>
    <property type="evidence" value="ECO:0007669"/>
    <property type="project" value="UniProtKB-SubCell"/>
</dbReference>
<dbReference type="GO" id="GO:0015344">
    <property type="term" value="F:siderophore uptake transmembrane transporter activity"/>
    <property type="evidence" value="ECO:0007669"/>
    <property type="project" value="TreeGrafter"/>
</dbReference>